<evidence type="ECO:0000256" key="3">
    <source>
        <dbReference type="ARBA" id="ARBA00022538"/>
    </source>
</evidence>
<evidence type="ECO:0000259" key="12">
    <source>
        <dbReference type="Pfam" id="PF23256"/>
    </source>
</evidence>
<feature type="transmembrane region" description="Helical" evidence="10">
    <location>
        <begin position="146"/>
        <end position="167"/>
    </location>
</feature>
<evidence type="ECO:0000313" key="15">
    <source>
        <dbReference type="Proteomes" id="UP000826271"/>
    </source>
</evidence>
<dbReference type="GO" id="GO:0016020">
    <property type="term" value="C:membrane"/>
    <property type="evidence" value="ECO:0007669"/>
    <property type="project" value="UniProtKB-SubCell"/>
</dbReference>
<dbReference type="Pfam" id="PF23259">
    <property type="entry name" value="CHX17_C"/>
    <property type="match status" value="1"/>
</dbReference>
<protein>
    <recommendedName>
        <fullName evidence="16">Cation/H+ exchanger domain-containing protein</fullName>
    </recommendedName>
</protein>
<name>A0AAV6XEM1_9LAMI</name>
<feature type="transmembrane region" description="Helical" evidence="10">
    <location>
        <begin position="87"/>
        <end position="103"/>
    </location>
</feature>
<keyword evidence="6 10" id="KW-1133">Transmembrane helix</keyword>
<dbReference type="Gene3D" id="3.40.50.12370">
    <property type="match status" value="1"/>
</dbReference>
<dbReference type="InterPro" id="IPR050794">
    <property type="entry name" value="CPA2_transporter"/>
</dbReference>
<evidence type="ECO:0000259" key="11">
    <source>
        <dbReference type="Pfam" id="PF00999"/>
    </source>
</evidence>
<evidence type="ECO:0000256" key="1">
    <source>
        <dbReference type="ARBA" id="ARBA00004141"/>
    </source>
</evidence>
<dbReference type="Gene3D" id="1.20.1530.20">
    <property type="match status" value="1"/>
</dbReference>
<dbReference type="PANTHER" id="PTHR32468">
    <property type="entry name" value="CATION/H + ANTIPORTER"/>
    <property type="match status" value="1"/>
</dbReference>
<organism evidence="14 15">
    <name type="scientific">Buddleja alternifolia</name>
    <dbReference type="NCBI Taxonomy" id="168488"/>
    <lineage>
        <taxon>Eukaryota</taxon>
        <taxon>Viridiplantae</taxon>
        <taxon>Streptophyta</taxon>
        <taxon>Embryophyta</taxon>
        <taxon>Tracheophyta</taxon>
        <taxon>Spermatophyta</taxon>
        <taxon>Magnoliopsida</taxon>
        <taxon>eudicotyledons</taxon>
        <taxon>Gunneridae</taxon>
        <taxon>Pentapetalae</taxon>
        <taxon>asterids</taxon>
        <taxon>lamiids</taxon>
        <taxon>Lamiales</taxon>
        <taxon>Scrophulariaceae</taxon>
        <taxon>Buddlejeae</taxon>
        <taxon>Buddleja</taxon>
    </lineage>
</organism>
<sequence>MASNNLFVPSGPVREIRRDLPGNLTDDFCYVDIGLHSPGIWSNDGARTFLQYALPRLQLQLAIIFLLTQSLHLFFRRFHLPRIVSEIMAGIILGPTVLGQIPGVKDTLFPRDGEVYLDLLSKVGYIFFIFLSGVKMDPRTVLRTGIKSWTIGVLAPTCPVVGGLVLIRKFQLKIHRYRWPAYKNMISIQNLFPFPVVASMLVDLKIMNSELGSLALASGLICDLISNLIVTIVSYGRLGLMNYTKVLMFHSSVLSISLVLFIVFVGRPFCLWIIKKTPEGKPISRFHVMLMSLFVLIIVLLSDNVGLNYHYGPFLLGLVVPDGPPLGSTLMDRLDTIVSGLLAPLLVTLCGMNVNLIELFCMQFIGRIWLVFALCLLIKLAAVLLPALICRVPVKDSVALAFILSSQGVVQMSFYYYNSINQTLDGETFSMLTTSVLLQAIAANLIVKSLYDYSRMYTGYQKRDIQHTSYNSELRVLSCSLRADDVLAVRKILETSYPTNESPLAVYALHMVELVGRSHPQLIDHQLGQKSSGGTRTQKMIEILYSFEQQYSGAVTVQQFTAMSLTKFMHHDICSLAFNKLASLIILPFHRKWNHQGKMILDSNSLRAINKEVLDIAPCSVSILIDRHKVRRNNPTSSWNIGVAFFGGSDDREALAYAGRMAQSKRVLLTVVRFVSWDIYAGDSQWDAVLDAEVLKDMRMKSAHQDNIIYREERVKDGAETALLIHAMEEAFDLIMVGRRHKDDTPQLLGLSEWNDIPELGPIGDMLAAPDLSSPVSVLVVQHQTLKTK</sequence>
<dbReference type="GO" id="GO:0006813">
    <property type="term" value="P:potassium ion transport"/>
    <property type="evidence" value="ECO:0007669"/>
    <property type="project" value="UniProtKB-KW"/>
</dbReference>
<dbReference type="InterPro" id="IPR057290">
    <property type="entry name" value="CHX17_C"/>
</dbReference>
<keyword evidence="3" id="KW-0633">Potassium transport</keyword>
<keyword evidence="4 10" id="KW-0812">Transmembrane</keyword>
<dbReference type="InterPro" id="IPR038770">
    <property type="entry name" value="Na+/solute_symporter_sf"/>
</dbReference>
<feature type="transmembrane region" description="Helical" evidence="10">
    <location>
        <begin position="57"/>
        <end position="75"/>
    </location>
</feature>
<evidence type="ECO:0000313" key="14">
    <source>
        <dbReference type="EMBL" id="KAG8380883.1"/>
    </source>
</evidence>
<keyword evidence="2" id="KW-0813">Transport</keyword>
<comment type="caution">
    <text evidence="14">The sequence shown here is derived from an EMBL/GenBank/DDBJ whole genome shotgun (WGS) entry which is preliminary data.</text>
</comment>
<evidence type="ECO:0000256" key="6">
    <source>
        <dbReference type="ARBA" id="ARBA00022989"/>
    </source>
</evidence>
<keyword evidence="15" id="KW-1185">Reference proteome</keyword>
<evidence type="ECO:0000256" key="8">
    <source>
        <dbReference type="ARBA" id="ARBA00023136"/>
    </source>
</evidence>
<evidence type="ECO:0000259" key="13">
    <source>
        <dbReference type="Pfam" id="PF23259"/>
    </source>
</evidence>
<feature type="transmembrane region" description="Helical" evidence="10">
    <location>
        <begin position="368"/>
        <end position="390"/>
    </location>
</feature>
<keyword evidence="7" id="KW-0406">Ion transport</keyword>
<accession>A0AAV6XEM1</accession>
<keyword evidence="8 10" id="KW-0472">Membrane</keyword>
<evidence type="ECO:0000256" key="2">
    <source>
        <dbReference type="ARBA" id="ARBA00022448"/>
    </source>
</evidence>
<dbReference type="Pfam" id="PF00999">
    <property type="entry name" value="Na_H_Exchanger"/>
    <property type="match status" value="1"/>
</dbReference>
<feature type="transmembrane region" description="Helical" evidence="10">
    <location>
        <begin position="211"/>
        <end position="233"/>
    </location>
</feature>
<evidence type="ECO:0000256" key="10">
    <source>
        <dbReference type="SAM" id="Phobius"/>
    </source>
</evidence>
<evidence type="ECO:0000256" key="4">
    <source>
        <dbReference type="ARBA" id="ARBA00022692"/>
    </source>
</evidence>
<dbReference type="EMBL" id="WHWC01000006">
    <property type="protein sequence ID" value="KAG8380883.1"/>
    <property type="molecule type" value="Genomic_DNA"/>
</dbReference>
<reference evidence="14" key="1">
    <citation type="submission" date="2019-10" db="EMBL/GenBank/DDBJ databases">
        <authorList>
            <person name="Zhang R."/>
            <person name="Pan Y."/>
            <person name="Wang J."/>
            <person name="Ma R."/>
            <person name="Yu S."/>
        </authorList>
    </citation>
    <scope>NUCLEOTIDE SEQUENCE</scope>
    <source>
        <strain evidence="14">LA-IB0</strain>
        <tissue evidence="14">Leaf</tissue>
    </source>
</reference>
<feature type="transmembrane region" description="Helical" evidence="10">
    <location>
        <begin position="286"/>
        <end position="305"/>
    </location>
</feature>
<feature type="domain" description="Cation/H+ exchanger transmembrane" evidence="11">
    <location>
        <begin position="68"/>
        <end position="447"/>
    </location>
</feature>
<dbReference type="PANTHER" id="PTHR32468:SF22">
    <property type="entry name" value="CATION_H(+) ANTIPORTER 3-LIKE"/>
    <property type="match status" value="1"/>
</dbReference>
<dbReference type="AlphaFoldDB" id="A0AAV6XEM1"/>
<feature type="domain" description="Cation/H(+) antiporter central" evidence="12">
    <location>
        <begin position="504"/>
        <end position="628"/>
    </location>
</feature>
<feature type="transmembrane region" description="Helical" evidence="10">
    <location>
        <begin position="337"/>
        <end position="356"/>
    </location>
</feature>
<keyword evidence="5" id="KW-0630">Potassium</keyword>
<evidence type="ECO:0000256" key="7">
    <source>
        <dbReference type="ARBA" id="ARBA00023065"/>
    </source>
</evidence>
<evidence type="ECO:0008006" key="16">
    <source>
        <dbReference type="Google" id="ProtNLM"/>
    </source>
</evidence>
<dbReference type="Proteomes" id="UP000826271">
    <property type="component" value="Unassembled WGS sequence"/>
</dbReference>
<feature type="domain" description="Cation/H(+) antiporter C-terminal" evidence="13">
    <location>
        <begin position="640"/>
        <end position="785"/>
    </location>
</feature>
<comment type="subcellular location">
    <subcellularLocation>
        <location evidence="1">Membrane</location>
        <topology evidence="1">Multi-pass membrane protein</topology>
    </subcellularLocation>
</comment>
<dbReference type="GO" id="GO:0012505">
    <property type="term" value="C:endomembrane system"/>
    <property type="evidence" value="ECO:0007669"/>
    <property type="project" value="TreeGrafter"/>
</dbReference>
<dbReference type="GO" id="GO:0006885">
    <property type="term" value="P:regulation of pH"/>
    <property type="evidence" value="ECO:0007669"/>
    <property type="project" value="TreeGrafter"/>
</dbReference>
<dbReference type="GO" id="GO:1902600">
    <property type="term" value="P:proton transmembrane transport"/>
    <property type="evidence" value="ECO:0007669"/>
    <property type="project" value="InterPro"/>
</dbReference>
<dbReference type="InterPro" id="IPR057291">
    <property type="entry name" value="CHX17_2nd"/>
</dbReference>
<proteinExistence type="inferred from homology"/>
<dbReference type="InterPro" id="IPR006153">
    <property type="entry name" value="Cation/H_exchanger_TM"/>
</dbReference>
<dbReference type="Pfam" id="PF23256">
    <property type="entry name" value="CHX17_2nd"/>
    <property type="match status" value="1"/>
</dbReference>
<gene>
    <name evidence="14" type="ORF">BUALT_Bualt06G0063000</name>
</gene>
<evidence type="ECO:0000256" key="9">
    <source>
        <dbReference type="ARBA" id="ARBA00038341"/>
    </source>
</evidence>
<comment type="similarity">
    <text evidence="9">Belongs to the monovalent cation:proton antiporter 2 (CPA2) transporter (TC 2.A.37) family. CHX (TC 2.A.37.4) subfamily.</text>
</comment>
<feature type="transmembrane region" description="Helical" evidence="10">
    <location>
        <begin position="253"/>
        <end position="274"/>
    </location>
</feature>
<dbReference type="GO" id="GO:0015297">
    <property type="term" value="F:antiporter activity"/>
    <property type="evidence" value="ECO:0007669"/>
    <property type="project" value="InterPro"/>
</dbReference>
<evidence type="ECO:0000256" key="5">
    <source>
        <dbReference type="ARBA" id="ARBA00022958"/>
    </source>
</evidence>